<dbReference type="InterPro" id="IPR011701">
    <property type="entry name" value="MFS"/>
</dbReference>
<dbReference type="PANTHER" id="PTHR11662">
    <property type="entry name" value="SOLUTE CARRIER FAMILY 17"/>
    <property type="match status" value="1"/>
</dbReference>
<evidence type="ECO:0000256" key="4">
    <source>
        <dbReference type="ARBA" id="ARBA00022692"/>
    </source>
</evidence>
<comment type="similarity">
    <text evidence="2">Belongs to the major facilitator superfamily. Sodium/anion cotransporter family.</text>
</comment>
<evidence type="ECO:0000256" key="15">
    <source>
        <dbReference type="ARBA" id="ARBA00079665"/>
    </source>
</evidence>
<evidence type="ECO:0000259" key="18">
    <source>
        <dbReference type="PROSITE" id="PS50850"/>
    </source>
</evidence>
<evidence type="ECO:0000256" key="7">
    <source>
        <dbReference type="ARBA" id="ARBA00023228"/>
    </source>
</evidence>
<sequence length="454" mass="49941">MAFSLNPNAAHHINQSEVVLFNHSESPRPSAAKTTCDSDSTYWSRLEAKIWIVVLLMGTCLLYCARVTMPICISAMAEQFKWDKKQSGIVLGSFFWGYTLTQIAGGYISDRLGGDKVLLLSAFAWGTVTILTPLLAYCSSTPIFILTLSRFFMGLLQGVHFPSLASLFSCKVRQSERAFTSSTVCTGTQFGTLIIGGAGSVLLDRCGWQSVFYFSGLPTILWVYCMWEYLIKGQGHEISLESLSNRLTNSQGNEVPWIKLFKKPSVWAVIVAHVCMASTFFCILSWIPTFFHDSYPDSKGWIFNVVPWVVSIPLSLMGGLLSDHLINLGFNTAKVRKLMQMVAMGMSSIFIKLLCYSSSYYRSLLFVSAAVGLQTFSHSGSSVNVQDLAPSCAGSLFGVMNTGGALAGVVLVYFAGYLIETTGSWPFVFNLVSIINMFGLSVYMIFGQATRVDI</sequence>
<evidence type="ECO:0000256" key="17">
    <source>
        <dbReference type="SAM" id="Phobius"/>
    </source>
</evidence>
<protein>
    <recommendedName>
        <fullName evidence="14">Voltage-gated purine nucleotide uniporter SLC17A9</fullName>
    </recommendedName>
    <alternativeName>
        <fullName evidence="16">Solute carrier family 17 member 9</fullName>
    </alternativeName>
    <alternativeName>
        <fullName evidence="15">Vesicular nucleotide transporter</fullName>
    </alternativeName>
</protein>
<reference evidence="19" key="5">
    <citation type="submission" date="2025-09" db="UniProtKB">
        <authorList>
            <consortium name="Ensembl"/>
        </authorList>
    </citation>
    <scope>IDENTIFICATION</scope>
</reference>
<dbReference type="Gene3D" id="1.20.1250.20">
    <property type="entry name" value="MFS general substrate transporter like domains"/>
    <property type="match status" value="2"/>
</dbReference>
<feature type="transmembrane region" description="Helical" evidence="17">
    <location>
        <begin position="425"/>
        <end position="446"/>
    </location>
</feature>
<dbReference type="FunFam" id="1.20.1250.20:FF:000150">
    <property type="entry name" value="Solute carrier family 17 member 9"/>
    <property type="match status" value="1"/>
</dbReference>
<evidence type="ECO:0000256" key="11">
    <source>
        <dbReference type="ARBA" id="ARBA00044897"/>
    </source>
</evidence>
<dbReference type="CTD" id="436908"/>
<dbReference type="InterPro" id="IPR020846">
    <property type="entry name" value="MFS_dom"/>
</dbReference>
<evidence type="ECO:0000313" key="20">
    <source>
        <dbReference type="Proteomes" id="UP000314986"/>
    </source>
</evidence>
<comment type="catalytic activity">
    <reaction evidence="10">
        <text>GTP(in) = GTP(out)</text>
        <dbReference type="Rhea" id="RHEA:75787"/>
        <dbReference type="ChEBI" id="CHEBI:37565"/>
    </reaction>
</comment>
<dbReference type="GO" id="GO:0160042">
    <property type="term" value="F:purine nucleotide uniporter activity"/>
    <property type="evidence" value="ECO:0007669"/>
    <property type="project" value="UniProtKB-ARBA"/>
</dbReference>
<name>A0A4W3IMT3_CALMI</name>
<feature type="transmembrane region" description="Helical" evidence="17">
    <location>
        <begin position="396"/>
        <end position="419"/>
    </location>
</feature>
<evidence type="ECO:0000256" key="12">
    <source>
        <dbReference type="ARBA" id="ARBA00051849"/>
    </source>
</evidence>
<evidence type="ECO:0000256" key="10">
    <source>
        <dbReference type="ARBA" id="ARBA00036284"/>
    </source>
</evidence>
<comment type="catalytic activity">
    <reaction evidence="12">
        <text>ADP(in) = ADP(out)</text>
        <dbReference type="Rhea" id="RHEA:75783"/>
        <dbReference type="ChEBI" id="CHEBI:456216"/>
    </reaction>
</comment>
<keyword evidence="6 17" id="KW-0472">Membrane</keyword>
<dbReference type="Proteomes" id="UP000314986">
    <property type="component" value="Unassembled WGS sequence"/>
</dbReference>
<reference evidence="19" key="4">
    <citation type="submission" date="2025-08" db="UniProtKB">
        <authorList>
            <consortium name="Ensembl"/>
        </authorList>
    </citation>
    <scope>IDENTIFICATION</scope>
</reference>
<proteinExistence type="inferred from homology"/>
<comment type="subcellular location">
    <subcellularLocation>
        <location evidence="9">Cytoplasmic vesicle</location>
        <location evidence="9">Secretory vesicle</location>
        <location evidence="9">Chromaffin granule membrane</location>
        <topology evidence="9">Multi-pass membrane protein</topology>
    </subcellularLocation>
    <subcellularLocation>
        <location evidence="1">Lysosome membrane</location>
        <topology evidence="1">Multi-pass membrane protein</topology>
    </subcellularLocation>
</comment>
<dbReference type="FunFam" id="1.20.1250.20:FF:000059">
    <property type="entry name" value="Solute carrier family 17 member 9"/>
    <property type="match status" value="1"/>
</dbReference>
<organism evidence="19 20">
    <name type="scientific">Callorhinchus milii</name>
    <name type="common">Ghost shark</name>
    <dbReference type="NCBI Taxonomy" id="7868"/>
    <lineage>
        <taxon>Eukaryota</taxon>
        <taxon>Metazoa</taxon>
        <taxon>Chordata</taxon>
        <taxon>Craniata</taxon>
        <taxon>Vertebrata</taxon>
        <taxon>Chondrichthyes</taxon>
        <taxon>Holocephali</taxon>
        <taxon>Chimaeriformes</taxon>
        <taxon>Callorhinchidae</taxon>
        <taxon>Callorhinchus</taxon>
    </lineage>
</organism>
<evidence type="ECO:0000256" key="13">
    <source>
        <dbReference type="ARBA" id="ARBA00056522"/>
    </source>
</evidence>
<dbReference type="GO" id="GO:1904669">
    <property type="term" value="P:ATP export"/>
    <property type="evidence" value="ECO:0007669"/>
    <property type="project" value="UniProtKB-ARBA"/>
</dbReference>
<reference evidence="20" key="3">
    <citation type="journal article" date="2014" name="Nature">
        <title>Elephant shark genome provides unique insights into gnathostome evolution.</title>
        <authorList>
            <consortium name="International Elephant Shark Genome Sequencing Consortium"/>
            <person name="Venkatesh B."/>
            <person name="Lee A.P."/>
            <person name="Ravi V."/>
            <person name="Maurya A.K."/>
            <person name="Lian M.M."/>
            <person name="Swann J.B."/>
            <person name="Ohta Y."/>
            <person name="Flajnik M.F."/>
            <person name="Sutoh Y."/>
            <person name="Kasahara M."/>
            <person name="Hoon S."/>
            <person name="Gangu V."/>
            <person name="Roy S.W."/>
            <person name="Irimia M."/>
            <person name="Korzh V."/>
            <person name="Kondrychyn I."/>
            <person name="Lim Z.W."/>
            <person name="Tay B.H."/>
            <person name="Tohari S."/>
            <person name="Kong K.W."/>
            <person name="Ho S."/>
            <person name="Lorente-Galdos B."/>
            <person name="Quilez J."/>
            <person name="Marques-Bonet T."/>
            <person name="Raney B.J."/>
            <person name="Ingham P.W."/>
            <person name="Tay A."/>
            <person name="Hillier L.W."/>
            <person name="Minx P."/>
            <person name="Boehm T."/>
            <person name="Wilson R.K."/>
            <person name="Brenner S."/>
            <person name="Warren W.C."/>
        </authorList>
    </citation>
    <scope>NUCLEOTIDE SEQUENCE [LARGE SCALE GENOMIC DNA]</scope>
</reference>
<dbReference type="OrthoDB" id="2985014at2759"/>
<comment type="function">
    <text evidence="13">Voltage-gated ATP nucleotide uniporter that can also transport the purine nucleotides ADP and GTP. Uses the membrane potential as the driving force to control ATP accumulation in lysosomes and secretory vesicles. By controlling ATP storage in lysosomes, regulates ATP-dependent proteins of these organelles. Also indirectly regulates the exocytosis of ATP through its import into lysosomes in astrocytes and secretory vesicles such as adrenal chromaffin granules, mucin granules and synaptic vesicles.</text>
</comment>
<dbReference type="SUPFAM" id="SSF103473">
    <property type="entry name" value="MFS general substrate transporter"/>
    <property type="match status" value="1"/>
</dbReference>
<accession>A0A4W3IMT3</accession>
<feature type="transmembrane region" description="Helical" evidence="17">
    <location>
        <begin position="117"/>
        <end position="137"/>
    </location>
</feature>
<feature type="transmembrane region" description="Helical" evidence="17">
    <location>
        <begin position="266"/>
        <end position="289"/>
    </location>
</feature>
<dbReference type="Ensembl" id="ENSCMIT00000028279.1">
    <property type="protein sequence ID" value="ENSCMIP00000027838.1"/>
    <property type="gene ID" value="ENSCMIG00000012110.1"/>
</dbReference>
<gene>
    <name evidence="19" type="primary">slc17a9b</name>
</gene>
<evidence type="ECO:0000256" key="5">
    <source>
        <dbReference type="ARBA" id="ARBA00022989"/>
    </source>
</evidence>
<feature type="transmembrane region" description="Helical" evidence="17">
    <location>
        <begin position="301"/>
        <end position="326"/>
    </location>
</feature>
<dbReference type="GO" id="GO:0072530">
    <property type="term" value="P:purine-containing compound transmembrane transport"/>
    <property type="evidence" value="ECO:0007669"/>
    <property type="project" value="UniProtKB-ARBA"/>
</dbReference>
<dbReference type="InParanoid" id="A0A4W3IMT3"/>
<comment type="catalytic activity">
    <reaction evidence="11">
        <text>ATP(in) = ATP(out)</text>
        <dbReference type="Rhea" id="RHEA:75687"/>
        <dbReference type="ChEBI" id="CHEBI:30616"/>
    </reaction>
</comment>
<evidence type="ECO:0000256" key="2">
    <source>
        <dbReference type="ARBA" id="ARBA00008586"/>
    </source>
</evidence>
<dbReference type="KEGG" id="cmk:103190371"/>
<dbReference type="AlphaFoldDB" id="A0A4W3IMT3"/>
<keyword evidence="20" id="KW-1185">Reference proteome</keyword>
<feature type="transmembrane region" description="Helical" evidence="17">
    <location>
        <begin position="50"/>
        <end position="77"/>
    </location>
</feature>
<dbReference type="GO" id="GO:0005765">
    <property type="term" value="C:lysosomal membrane"/>
    <property type="evidence" value="ECO:0007669"/>
    <property type="project" value="UniProtKB-SubCell"/>
</dbReference>
<evidence type="ECO:0000256" key="16">
    <source>
        <dbReference type="ARBA" id="ARBA00079853"/>
    </source>
</evidence>
<keyword evidence="4 17" id="KW-0812">Transmembrane</keyword>
<dbReference type="STRING" id="7868.ENSCMIP00000027838"/>
<feature type="transmembrane region" description="Helical" evidence="17">
    <location>
        <begin position="89"/>
        <end position="108"/>
    </location>
</feature>
<keyword evidence="3" id="KW-0813">Transport</keyword>
<evidence type="ECO:0000256" key="9">
    <source>
        <dbReference type="ARBA" id="ARBA00024185"/>
    </source>
</evidence>
<dbReference type="Pfam" id="PF07690">
    <property type="entry name" value="MFS_1"/>
    <property type="match status" value="1"/>
</dbReference>
<dbReference type="InterPro" id="IPR036259">
    <property type="entry name" value="MFS_trans_sf"/>
</dbReference>
<keyword evidence="5 17" id="KW-1133">Transmembrane helix</keyword>
<evidence type="ECO:0000256" key="1">
    <source>
        <dbReference type="ARBA" id="ARBA00004155"/>
    </source>
</evidence>
<evidence type="ECO:0000256" key="14">
    <source>
        <dbReference type="ARBA" id="ARBA00074107"/>
    </source>
</evidence>
<dbReference type="InterPro" id="IPR044777">
    <property type="entry name" value="SLC17A9-like"/>
</dbReference>
<dbReference type="GeneID" id="103190371"/>
<dbReference type="OMA" id="LITFWMP"/>
<dbReference type="PANTHER" id="PTHR11662:SF279">
    <property type="entry name" value="VOLTAGE-GATED PURINE NUCLEOTIDE UNIPORTER SLC17A9"/>
    <property type="match status" value="1"/>
</dbReference>
<keyword evidence="8" id="KW-0968">Cytoplasmic vesicle</keyword>
<keyword evidence="7" id="KW-0458">Lysosome</keyword>
<dbReference type="InterPro" id="IPR050382">
    <property type="entry name" value="MFS_Na/Anion_cotransporter"/>
</dbReference>
<reference evidence="20" key="1">
    <citation type="journal article" date="2006" name="Science">
        <title>Ancient noncoding elements conserved in the human genome.</title>
        <authorList>
            <person name="Venkatesh B."/>
            <person name="Kirkness E.F."/>
            <person name="Loh Y.H."/>
            <person name="Halpern A.L."/>
            <person name="Lee A.P."/>
            <person name="Johnson J."/>
            <person name="Dandona N."/>
            <person name="Viswanathan L.D."/>
            <person name="Tay A."/>
            <person name="Venter J.C."/>
            <person name="Strausberg R.L."/>
            <person name="Brenner S."/>
        </authorList>
    </citation>
    <scope>NUCLEOTIDE SEQUENCE [LARGE SCALE GENOMIC DNA]</scope>
</reference>
<evidence type="ECO:0000256" key="6">
    <source>
        <dbReference type="ARBA" id="ARBA00023136"/>
    </source>
</evidence>
<feature type="transmembrane region" description="Helical" evidence="17">
    <location>
        <begin position="360"/>
        <end position="376"/>
    </location>
</feature>
<reference evidence="20" key="2">
    <citation type="journal article" date="2007" name="PLoS Biol.">
        <title>Survey sequencing and comparative analysis of the elephant shark (Callorhinchus milii) genome.</title>
        <authorList>
            <person name="Venkatesh B."/>
            <person name="Kirkness E.F."/>
            <person name="Loh Y.H."/>
            <person name="Halpern A.L."/>
            <person name="Lee A.P."/>
            <person name="Johnson J."/>
            <person name="Dandona N."/>
            <person name="Viswanathan L.D."/>
            <person name="Tay A."/>
            <person name="Venter J.C."/>
            <person name="Strausberg R.L."/>
            <person name="Brenner S."/>
        </authorList>
    </citation>
    <scope>NUCLEOTIDE SEQUENCE [LARGE SCALE GENOMIC DNA]</scope>
</reference>
<evidence type="ECO:0000256" key="8">
    <source>
        <dbReference type="ARBA" id="ARBA00023329"/>
    </source>
</evidence>
<evidence type="ECO:0000256" key="3">
    <source>
        <dbReference type="ARBA" id="ARBA00022448"/>
    </source>
</evidence>
<dbReference type="GeneTree" id="ENSGT00940000158186"/>
<feature type="domain" description="Major facilitator superfamily (MFS) profile" evidence="18">
    <location>
        <begin position="51"/>
        <end position="451"/>
    </location>
</feature>
<dbReference type="GO" id="GO:0042584">
    <property type="term" value="C:chromaffin granule membrane"/>
    <property type="evidence" value="ECO:0007669"/>
    <property type="project" value="UniProtKB-SubCell"/>
</dbReference>
<dbReference type="RefSeq" id="XP_007909316.1">
    <property type="nucleotide sequence ID" value="XM_007911125.2"/>
</dbReference>
<evidence type="ECO:0000313" key="19">
    <source>
        <dbReference type="Ensembl" id="ENSCMIP00000027838.1"/>
    </source>
</evidence>
<dbReference type="CDD" id="cd17380">
    <property type="entry name" value="MFS_SLC17A9_like"/>
    <property type="match status" value="1"/>
</dbReference>
<dbReference type="PROSITE" id="PS50850">
    <property type="entry name" value="MFS"/>
    <property type="match status" value="1"/>
</dbReference>